<evidence type="ECO:0000256" key="3">
    <source>
        <dbReference type="ARBA" id="ARBA00022777"/>
    </source>
</evidence>
<organism evidence="5 6">
    <name type="scientific">Podarcis muralis</name>
    <name type="common">Wall lizard</name>
    <name type="synonym">Lacerta muralis</name>
    <dbReference type="NCBI Taxonomy" id="64176"/>
    <lineage>
        <taxon>Eukaryota</taxon>
        <taxon>Metazoa</taxon>
        <taxon>Chordata</taxon>
        <taxon>Craniata</taxon>
        <taxon>Vertebrata</taxon>
        <taxon>Euteleostomi</taxon>
        <taxon>Lepidosauria</taxon>
        <taxon>Squamata</taxon>
        <taxon>Bifurcata</taxon>
        <taxon>Unidentata</taxon>
        <taxon>Episquamata</taxon>
        <taxon>Laterata</taxon>
        <taxon>Lacertibaenia</taxon>
        <taxon>Lacertidae</taxon>
        <taxon>Podarcis</taxon>
    </lineage>
</organism>
<accession>A0A670JNT2</accession>
<proteinExistence type="predicted"/>
<evidence type="ECO:0000313" key="6">
    <source>
        <dbReference type="Proteomes" id="UP000472272"/>
    </source>
</evidence>
<evidence type="ECO:0000256" key="2">
    <source>
        <dbReference type="ARBA" id="ARBA00022741"/>
    </source>
</evidence>
<feature type="region of interest" description="Disordered" evidence="4">
    <location>
        <begin position="190"/>
        <end position="210"/>
    </location>
</feature>
<sequence>MERWHANKMLMVLMMEAGAQQHLKRFSASCSTCIVQLSFWIAGGPGSGKGTQSNRIASHFGFTCISVGEILRKQMIHHANSDRKWELIAKIIANGELAPPVRMIGFQNFSNQGCFKTFRGGFKVKETLGKPLPVIAEDTELDGPKWRNIEEKRKRRETLGTRMKPVSILKYYQEKGTIVRKRPLLMLPPSGPLMEEAHKEGPQKMISGSG</sequence>
<evidence type="ECO:0000313" key="5">
    <source>
        <dbReference type="Ensembl" id="ENSPMRP00000025565.1"/>
    </source>
</evidence>
<keyword evidence="1" id="KW-0808">Transferase</keyword>
<keyword evidence="2" id="KW-0547">Nucleotide-binding</keyword>
<evidence type="ECO:0000256" key="4">
    <source>
        <dbReference type="SAM" id="MobiDB-lite"/>
    </source>
</evidence>
<dbReference type="GO" id="GO:0006139">
    <property type="term" value="P:nucleobase-containing compound metabolic process"/>
    <property type="evidence" value="ECO:0007669"/>
    <property type="project" value="InterPro"/>
</dbReference>
<keyword evidence="6" id="KW-1185">Reference proteome</keyword>
<dbReference type="Ensembl" id="ENSPMRT00000027137.1">
    <property type="protein sequence ID" value="ENSPMRP00000025565.1"/>
    <property type="gene ID" value="ENSPMRG00000016557.1"/>
</dbReference>
<dbReference type="Pfam" id="PF00406">
    <property type="entry name" value="ADK"/>
    <property type="match status" value="1"/>
</dbReference>
<dbReference type="Proteomes" id="UP000472272">
    <property type="component" value="Unplaced"/>
</dbReference>
<dbReference type="GeneTree" id="ENSGT00940000158325"/>
<dbReference type="GO" id="GO:0019205">
    <property type="term" value="F:nucleobase-containing compound kinase activity"/>
    <property type="evidence" value="ECO:0007669"/>
    <property type="project" value="InterPro"/>
</dbReference>
<evidence type="ECO:0000256" key="1">
    <source>
        <dbReference type="ARBA" id="ARBA00022679"/>
    </source>
</evidence>
<dbReference type="SUPFAM" id="SSF52540">
    <property type="entry name" value="P-loop containing nucleoside triphosphate hydrolases"/>
    <property type="match status" value="1"/>
</dbReference>
<protein>
    <submittedName>
        <fullName evidence="5">Uncharacterized protein</fullName>
    </submittedName>
</protein>
<keyword evidence="3" id="KW-0418">Kinase</keyword>
<reference evidence="5" key="1">
    <citation type="submission" date="2025-08" db="UniProtKB">
        <authorList>
            <consortium name="Ensembl"/>
        </authorList>
    </citation>
    <scope>IDENTIFICATION</scope>
</reference>
<dbReference type="InterPro" id="IPR027417">
    <property type="entry name" value="P-loop_NTPase"/>
</dbReference>
<dbReference type="Gene3D" id="3.40.50.300">
    <property type="entry name" value="P-loop containing nucleotide triphosphate hydrolases"/>
    <property type="match status" value="1"/>
</dbReference>
<name>A0A670JNT2_PODMU</name>
<dbReference type="GO" id="GO:0005524">
    <property type="term" value="F:ATP binding"/>
    <property type="evidence" value="ECO:0007669"/>
    <property type="project" value="InterPro"/>
</dbReference>
<dbReference type="PANTHER" id="PTHR23359">
    <property type="entry name" value="NUCLEOTIDE KINASE"/>
    <property type="match status" value="1"/>
</dbReference>
<dbReference type="InterPro" id="IPR000850">
    <property type="entry name" value="Adenylat/UMP-CMP_kin"/>
</dbReference>
<reference evidence="5" key="2">
    <citation type="submission" date="2025-09" db="UniProtKB">
        <authorList>
            <consortium name="Ensembl"/>
        </authorList>
    </citation>
    <scope>IDENTIFICATION</scope>
</reference>
<dbReference type="AlphaFoldDB" id="A0A670JNT2"/>